<evidence type="ECO:0000256" key="5">
    <source>
        <dbReference type="ARBA" id="ARBA00023163"/>
    </source>
</evidence>
<dbReference type="Pfam" id="PF00155">
    <property type="entry name" value="Aminotran_1_2"/>
    <property type="match status" value="1"/>
</dbReference>
<keyword evidence="9" id="KW-0032">Aminotransferase</keyword>
<feature type="domain" description="HTH gntR-type" evidence="7">
    <location>
        <begin position="13"/>
        <end position="81"/>
    </location>
</feature>
<evidence type="ECO:0000256" key="2">
    <source>
        <dbReference type="ARBA" id="ARBA00022898"/>
    </source>
</evidence>
<keyword evidence="2" id="KW-0663">Pyridoxal phosphate</keyword>
<dbReference type="CDD" id="cd00609">
    <property type="entry name" value="AAT_like"/>
    <property type="match status" value="1"/>
</dbReference>
<evidence type="ECO:0000256" key="1">
    <source>
        <dbReference type="ARBA" id="ARBA00005384"/>
    </source>
</evidence>
<dbReference type="InterPro" id="IPR051446">
    <property type="entry name" value="HTH_trans_reg/aminotransferase"/>
</dbReference>
<keyword evidence="5" id="KW-0804">Transcription</keyword>
<dbReference type="RefSeq" id="WP_028311944.1">
    <property type="nucleotide sequence ID" value="NZ_AXWS01000014.1"/>
</dbReference>
<dbReference type="PANTHER" id="PTHR46577">
    <property type="entry name" value="HTH-TYPE TRANSCRIPTIONAL REGULATORY PROTEIN GABR"/>
    <property type="match status" value="1"/>
</dbReference>
<feature type="region of interest" description="Disordered" evidence="6">
    <location>
        <begin position="108"/>
        <end position="127"/>
    </location>
</feature>
<dbReference type="GO" id="GO:0008483">
    <property type="term" value="F:transaminase activity"/>
    <property type="evidence" value="ECO:0007669"/>
    <property type="project" value="UniProtKB-KW"/>
</dbReference>
<dbReference type="Gene3D" id="1.10.10.10">
    <property type="entry name" value="Winged helix-like DNA-binding domain superfamily/Winged helix DNA-binding domain"/>
    <property type="match status" value="1"/>
</dbReference>
<dbReference type="PRINTS" id="PR00035">
    <property type="entry name" value="HTHGNTR"/>
</dbReference>
<evidence type="ECO:0000256" key="6">
    <source>
        <dbReference type="SAM" id="MobiDB-lite"/>
    </source>
</evidence>
<proteinExistence type="inferred from homology"/>
<dbReference type="AlphaFoldDB" id="A0A8B6X5X8"/>
<evidence type="ECO:0000313" key="9">
    <source>
        <dbReference type="RefSeq" id="WP_028311944.1"/>
    </source>
</evidence>
<sequence>MPQAPLAPAAGDGPIHLRLCRRIREAIAAGQLAPGARLPSVRSLASELHLSRGTVELAYQVLATEGFVAARGPAGSFVAPGVAGWARANRGAARAPGAIAAPGVTATGTALDPTPPDAPAPASPLPIAPAPASPRLIPSVEPRIESATLLPFQLGLPALDAFPRKTWARIAGRQARALDVAAMGHPDPAGHAPLRRAIAIHAGIARGIACAPEQVFVTAGYRAALDLVCRALLRPGEGGWFEDPGYPFARRHLELAGLKLAPVPVDAEGLDVAAGEALAPRARFAVVTPAHQSPTGVALSLPRRLALLAWASRAGAWIIEDDYDSEFRYHGRPLPALTSLDRDGRVLFAGSFSKLLFPGLRLAYLVVPAAEVGRFAAAAQTLHGPGPVATQASVADFMAQGHFARHLRRMRALYAERRGWLAEALAEAEAVVPADEPASAGPAVPTDTPAPTGGPGWRVAPQAGGLHLLARLAAGRDDRRIAAEARARGLAVQALGDWRVGTGDTDDGSGAEDGGLLLGFANFTSAEEARKSVARLAEVAGLR</sequence>
<dbReference type="SMART" id="SM00345">
    <property type="entry name" value="HTH_GNTR"/>
    <property type="match status" value="1"/>
</dbReference>
<reference evidence="9" key="1">
    <citation type="journal article" date="2006" name="Chem Rec">
        <title>Exploring the pyridoxal 5'-phosphate-dependent enzymes.</title>
        <authorList>
            <person name="Mozzarelli A."/>
            <person name="Bettati S."/>
        </authorList>
    </citation>
    <scope>NUCLEOTIDE SEQUENCE</scope>
</reference>
<accession>A0A8B6X5X8</accession>
<dbReference type="CDD" id="cd07377">
    <property type="entry name" value="WHTH_GntR"/>
    <property type="match status" value="1"/>
</dbReference>
<feature type="compositionally biased region" description="Pro residues" evidence="6">
    <location>
        <begin position="113"/>
        <end position="127"/>
    </location>
</feature>
<name>A0A8B6X5X8_9BURK</name>
<dbReference type="InterPro" id="IPR036388">
    <property type="entry name" value="WH-like_DNA-bd_sf"/>
</dbReference>
<dbReference type="SUPFAM" id="SSF53383">
    <property type="entry name" value="PLP-dependent transferases"/>
    <property type="match status" value="1"/>
</dbReference>
<keyword evidence="3" id="KW-0805">Transcription regulation</keyword>
<dbReference type="InterPro" id="IPR036390">
    <property type="entry name" value="WH_DNA-bd_sf"/>
</dbReference>
<evidence type="ECO:0000259" key="7">
    <source>
        <dbReference type="PROSITE" id="PS50949"/>
    </source>
</evidence>
<dbReference type="GO" id="GO:0030170">
    <property type="term" value="F:pyridoxal phosphate binding"/>
    <property type="evidence" value="ECO:0007669"/>
    <property type="project" value="InterPro"/>
</dbReference>
<dbReference type="Gene3D" id="3.40.640.10">
    <property type="entry name" value="Type I PLP-dependent aspartate aminotransferase-like (Major domain)"/>
    <property type="match status" value="1"/>
</dbReference>
<dbReference type="InterPro" id="IPR015421">
    <property type="entry name" value="PyrdxlP-dep_Trfase_major"/>
</dbReference>
<protein>
    <submittedName>
        <fullName evidence="9">PLP-dependent aminotransferase family protein</fullName>
    </submittedName>
</protein>
<dbReference type="InterPro" id="IPR015424">
    <property type="entry name" value="PyrdxlP-dep_Trfase"/>
</dbReference>
<reference evidence="9" key="2">
    <citation type="submission" date="2025-08" db="UniProtKB">
        <authorList>
            <consortium name="RefSeq"/>
        </authorList>
    </citation>
    <scope>IDENTIFICATION</scope>
</reference>
<evidence type="ECO:0000256" key="3">
    <source>
        <dbReference type="ARBA" id="ARBA00023015"/>
    </source>
</evidence>
<dbReference type="OrthoDB" id="9804020at2"/>
<keyword evidence="8" id="KW-1185">Reference proteome</keyword>
<evidence type="ECO:0000313" key="8">
    <source>
        <dbReference type="Proteomes" id="UP000675920"/>
    </source>
</evidence>
<dbReference type="PROSITE" id="PS50949">
    <property type="entry name" value="HTH_GNTR"/>
    <property type="match status" value="1"/>
</dbReference>
<dbReference type="GO" id="GO:0003700">
    <property type="term" value="F:DNA-binding transcription factor activity"/>
    <property type="evidence" value="ECO:0007669"/>
    <property type="project" value="InterPro"/>
</dbReference>
<comment type="similarity">
    <text evidence="1">In the C-terminal section; belongs to the class-I pyridoxal-phosphate-dependent aminotransferase family.</text>
</comment>
<dbReference type="Pfam" id="PF00392">
    <property type="entry name" value="GntR"/>
    <property type="match status" value="1"/>
</dbReference>
<evidence type="ECO:0000256" key="4">
    <source>
        <dbReference type="ARBA" id="ARBA00023125"/>
    </source>
</evidence>
<dbReference type="GO" id="GO:0003677">
    <property type="term" value="F:DNA binding"/>
    <property type="evidence" value="ECO:0007669"/>
    <property type="project" value="UniProtKB-KW"/>
</dbReference>
<dbReference type="InterPro" id="IPR000524">
    <property type="entry name" value="Tscrpt_reg_HTH_GntR"/>
</dbReference>
<organism evidence="8 9">
    <name type="scientific">Derxia gummosa DSM 723</name>
    <dbReference type="NCBI Taxonomy" id="1121388"/>
    <lineage>
        <taxon>Bacteria</taxon>
        <taxon>Pseudomonadati</taxon>
        <taxon>Pseudomonadota</taxon>
        <taxon>Betaproteobacteria</taxon>
        <taxon>Burkholderiales</taxon>
        <taxon>Alcaligenaceae</taxon>
        <taxon>Derxia</taxon>
    </lineage>
</organism>
<dbReference type="SUPFAM" id="SSF46785">
    <property type="entry name" value="Winged helix' DNA-binding domain"/>
    <property type="match status" value="1"/>
</dbReference>
<keyword evidence="4" id="KW-0238">DNA-binding</keyword>
<dbReference type="Proteomes" id="UP000675920">
    <property type="component" value="Unplaced"/>
</dbReference>
<keyword evidence="9" id="KW-0808">Transferase</keyword>
<dbReference type="InterPro" id="IPR004839">
    <property type="entry name" value="Aminotransferase_I/II_large"/>
</dbReference>
<dbReference type="PANTHER" id="PTHR46577:SF1">
    <property type="entry name" value="HTH-TYPE TRANSCRIPTIONAL REGULATORY PROTEIN GABR"/>
    <property type="match status" value="1"/>
</dbReference>